<proteinExistence type="predicted"/>
<evidence type="ECO:0000313" key="5">
    <source>
        <dbReference type="EMBL" id="TXG00447.1"/>
    </source>
</evidence>
<dbReference type="Proteomes" id="UP000321413">
    <property type="component" value="Unassembled WGS sequence"/>
</dbReference>
<evidence type="ECO:0000313" key="6">
    <source>
        <dbReference type="Proteomes" id="UP000321413"/>
    </source>
</evidence>
<reference evidence="5 6" key="1">
    <citation type="submission" date="2019-08" db="EMBL/GenBank/DDBJ databases">
        <title>Massilia golmudensis sp. nov., isolated from sand in the Qinghai-Tibetan Plateau.</title>
        <authorList>
            <person name="Zhang B."/>
        </authorList>
    </citation>
    <scope>NUCLEOTIDE SEQUENCE [LARGE SCALE GENOMIC DNA]</scope>
    <source>
        <strain evidence="5 6">GEM5</strain>
    </source>
</reference>
<dbReference type="Pfam" id="PF00144">
    <property type="entry name" value="Beta-lactamase"/>
    <property type="match status" value="1"/>
</dbReference>
<dbReference type="EMBL" id="VPFD01000007">
    <property type="protein sequence ID" value="TXG00447.1"/>
    <property type="molecule type" value="Genomic_DNA"/>
</dbReference>
<dbReference type="InterPro" id="IPR001466">
    <property type="entry name" value="Beta-lactam-related"/>
</dbReference>
<dbReference type="InterPro" id="IPR012338">
    <property type="entry name" value="Beta-lactam/transpept-like"/>
</dbReference>
<keyword evidence="2" id="KW-1133">Transmembrane helix</keyword>
<organism evidence="5 6">
    <name type="scientific">Massilia arenae</name>
    <dbReference type="NCBI Taxonomy" id="2603288"/>
    <lineage>
        <taxon>Bacteria</taxon>
        <taxon>Pseudomonadati</taxon>
        <taxon>Pseudomonadota</taxon>
        <taxon>Betaproteobacteria</taxon>
        <taxon>Burkholderiales</taxon>
        <taxon>Oxalobacteraceae</taxon>
        <taxon>Telluria group</taxon>
        <taxon>Massilia</taxon>
    </lineage>
</organism>
<dbReference type="PANTHER" id="PTHR46825:SF9">
    <property type="entry name" value="BETA-LACTAMASE-RELATED DOMAIN-CONTAINING PROTEIN"/>
    <property type="match status" value="1"/>
</dbReference>
<comment type="caution">
    <text evidence="5">The sequence shown here is derived from an EMBL/GenBank/DDBJ whole genome shotgun (WGS) entry which is preliminary data.</text>
</comment>
<keyword evidence="6" id="KW-1185">Reference proteome</keyword>
<feature type="compositionally biased region" description="Low complexity" evidence="1">
    <location>
        <begin position="37"/>
        <end position="58"/>
    </location>
</feature>
<dbReference type="PANTHER" id="PTHR46825">
    <property type="entry name" value="D-ALANYL-D-ALANINE-CARBOXYPEPTIDASE/ENDOPEPTIDASE AMPH"/>
    <property type="match status" value="1"/>
</dbReference>
<protein>
    <submittedName>
        <fullName evidence="5">Beta-lactamase family protein</fullName>
    </submittedName>
</protein>
<evidence type="ECO:0000256" key="3">
    <source>
        <dbReference type="SAM" id="SignalP"/>
    </source>
</evidence>
<feature type="transmembrane region" description="Helical" evidence="2">
    <location>
        <begin position="580"/>
        <end position="599"/>
    </location>
</feature>
<accession>A0A5C7G2K2</accession>
<feature type="domain" description="Beta-lactamase-related" evidence="4">
    <location>
        <begin position="82"/>
        <end position="396"/>
    </location>
</feature>
<feature type="signal peptide" evidence="3">
    <location>
        <begin position="1"/>
        <end position="20"/>
    </location>
</feature>
<dbReference type="Gene3D" id="3.40.710.10">
    <property type="entry name" value="DD-peptidase/beta-lactamase superfamily"/>
    <property type="match status" value="1"/>
</dbReference>
<evidence type="ECO:0000256" key="2">
    <source>
        <dbReference type="SAM" id="Phobius"/>
    </source>
</evidence>
<sequence length="681" mass="73991">MRFLKILLLGMLCWNAGALAQQATQIPTLPPPPITPGPVAKTPSATPQTAVQAPAAASGRTLDKTDLDAWLDGYMPFALNTSDIPGAVIVVVKDGQVLSARGFGYADVDKRTPVDGERTLFRPGSVSKLVTWTAVMQMVEQGKIDLDADVNTYLDFKIPERAGKPVTMREIMTHTAGFEESVKYLIVYDKNNARPLGELLKSRIPERIFDAGTTPAYSNYATSLAGYIVERVSGMPFNDYVEKQIFAPLNMRTATFRQPLPAALEPLMAKGYSKPGKPSLGFEIVNSAPAGSLSASGQDMANFMIAHLAGGEFNGQRILSAATAKTMHDSPLDRIGKSTLLPPLNRMELGFFETNVNGRDVIAHLGDTEGFHSSLHLYMDDGVGLYLSVNSGGRAGASNTLRSAVFQDFSDRYFPTTLPADGRVPEAEAKRHAEMMTGSWESTRRSESNFFAVFNLLGQVKVTLDDKGNLVVPALLGPNGRPREWVEIAPFVWRDKNGEDRLAAQLENGQVVRWSMDFMSPFMVFDRVPAGKDGAWLIPAACVAAAVLLFAVLAMPGGWIVRRRYKLQHTLAKPARQAALATRLSALAILAVLAGWGGVVTAFESTLENATSPLDPWLWLLQIGGLLAFVAALVSGVRNLQLAFKEPGRLRKFWSVLYLLSALLLAYVALRGGLLSMTVNY</sequence>
<keyword evidence="2" id="KW-0472">Membrane</keyword>
<keyword evidence="2" id="KW-0812">Transmembrane</keyword>
<feature type="chain" id="PRO_5022744894" evidence="3">
    <location>
        <begin position="21"/>
        <end position="681"/>
    </location>
</feature>
<evidence type="ECO:0000256" key="1">
    <source>
        <dbReference type="SAM" id="MobiDB-lite"/>
    </source>
</evidence>
<dbReference type="RefSeq" id="WP_147934461.1">
    <property type="nucleotide sequence ID" value="NZ_VPFD01000007.1"/>
</dbReference>
<dbReference type="AlphaFoldDB" id="A0A5C7G2K2"/>
<name>A0A5C7G2K2_9BURK</name>
<evidence type="ECO:0000259" key="4">
    <source>
        <dbReference type="Pfam" id="PF00144"/>
    </source>
</evidence>
<gene>
    <name evidence="5" type="ORF">FVD38_08790</name>
</gene>
<feature type="transmembrane region" description="Helical" evidence="2">
    <location>
        <begin position="652"/>
        <end position="670"/>
    </location>
</feature>
<feature type="transmembrane region" description="Helical" evidence="2">
    <location>
        <begin position="536"/>
        <end position="559"/>
    </location>
</feature>
<feature type="region of interest" description="Disordered" evidence="1">
    <location>
        <begin position="27"/>
        <end position="58"/>
    </location>
</feature>
<dbReference type="SUPFAM" id="SSF56601">
    <property type="entry name" value="beta-lactamase/transpeptidase-like"/>
    <property type="match status" value="1"/>
</dbReference>
<dbReference type="InterPro" id="IPR050491">
    <property type="entry name" value="AmpC-like"/>
</dbReference>
<feature type="transmembrane region" description="Helical" evidence="2">
    <location>
        <begin position="619"/>
        <end position="640"/>
    </location>
</feature>
<keyword evidence="3" id="KW-0732">Signal</keyword>